<keyword evidence="3" id="KW-1185">Reference proteome</keyword>
<reference evidence="2 3" key="1">
    <citation type="submission" date="2018-12" db="EMBL/GenBank/DDBJ databases">
        <title>Dyella dinghuensis sp. nov. DHOA06 and Dyella choica sp. nov. 4M-K27, isolated from forest soil.</title>
        <authorList>
            <person name="Qiu L.-H."/>
            <person name="Gao Z.-H."/>
        </authorList>
    </citation>
    <scope>NUCLEOTIDE SEQUENCE [LARGE SCALE GENOMIC DNA]</scope>
    <source>
        <strain evidence="2 3">DHOA06</strain>
    </source>
</reference>
<gene>
    <name evidence="2" type="ORF">EKH79_00560</name>
</gene>
<evidence type="ECO:0000313" key="2">
    <source>
        <dbReference type="EMBL" id="RUL67133.1"/>
    </source>
</evidence>
<feature type="domain" description="HTH marR-type" evidence="1">
    <location>
        <begin position="23"/>
        <end position="155"/>
    </location>
</feature>
<dbReference type="InterPro" id="IPR036388">
    <property type="entry name" value="WH-like_DNA-bd_sf"/>
</dbReference>
<protein>
    <submittedName>
        <fullName evidence="2">MarR family transcriptional regulator</fullName>
    </submittedName>
</protein>
<dbReference type="SMART" id="SM00347">
    <property type="entry name" value="HTH_MARR"/>
    <property type="match status" value="1"/>
</dbReference>
<dbReference type="Gene3D" id="1.10.10.10">
    <property type="entry name" value="Winged helix-like DNA-binding domain superfamily/Winged helix DNA-binding domain"/>
    <property type="match status" value="1"/>
</dbReference>
<name>A0A3S0QZX4_9GAMM</name>
<dbReference type="InterPro" id="IPR052526">
    <property type="entry name" value="HTH-type_Bedaq_tolerance"/>
</dbReference>
<dbReference type="Proteomes" id="UP000267077">
    <property type="component" value="Unassembled WGS sequence"/>
</dbReference>
<sequence>MCHNGGMGKRNLDVATSPLSATAAELRVLLGQLRRRLREQASQGDLTASQISVLGRIERDGPTTVTALAQIEGVRPQSMGATVATLQAAGFIAGTPHPTDGRQTLLSLTPACHAWIKKHRAQREDWLVHTMQAKLSLAEQKKVADAIGLLKRLVEP</sequence>
<evidence type="ECO:0000259" key="1">
    <source>
        <dbReference type="PROSITE" id="PS50995"/>
    </source>
</evidence>
<dbReference type="PROSITE" id="PS50995">
    <property type="entry name" value="HTH_MARR_2"/>
    <property type="match status" value="1"/>
</dbReference>
<dbReference type="InterPro" id="IPR036390">
    <property type="entry name" value="WH_DNA-bd_sf"/>
</dbReference>
<dbReference type="SUPFAM" id="SSF46785">
    <property type="entry name" value="Winged helix' DNA-binding domain"/>
    <property type="match status" value="1"/>
</dbReference>
<dbReference type="PANTHER" id="PTHR39515">
    <property type="entry name" value="CONSERVED PROTEIN"/>
    <property type="match status" value="1"/>
</dbReference>
<proteinExistence type="predicted"/>
<dbReference type="Gene3D" id="1.10.287.100">
    <property type="match status" value="1"/>
</dbReference>
<evidence type="ECO:0000313" key="3">
    <source>
        <dbReference type="Proteomes" id="UP000267077"/>
    </source>
</evidence>
<dbReference type="AlphaFoldDB" id="A0A3S0QZX4"/>
<dbReference type="InterPro" id="IPR000835">
    <property type="entry name" value="HTH_MarR-typ"/>
</dbReference>
<dbReference type="GO" id="GO:0003700">
    <property type="term" value="F:DNA-binding transcription factor activity"/>
    <property type="evidence" value="ECO:0007669"/>
    <property type="project" value="InterPro"/>
</dbReference>
<dbReference type="Pfam" id="PF12802">
    <property type="entry name" value="MarR_2"/>
    <property type="match status" value="1"/>
</dbReference>
<dbReference type="EMBL" id="RYZR01000001">
    <property type="protein sequence ID" value="RUL67133.1"/>
    <property type="molecule type" value="Genomic_DNA"/>
</dbReference>
<accession>A0A3S0QZX4</accession>
<comment type="caution">
    <text evidence="2">The sequence shown here is derived from an EMBL/GenBank/DDBJ whole genome shotgun (WGS) entry which is preliminary data.</text>
</comment>
<dbReference type="PANTHER" id="PTHR39515:SF2">
    <property type="entry name" value="HTH-TYPE TRANSCRIPTIONAL REGULATOR RV0880"/>
    <property type="match status" value="1"/>
</dbReference>
<dbReference type="OrthoDB" id="3215377at2"/>
<organism evidence="2 3">
    <name type="scientific">Dyella dinghuensis</name>
    <dbReference type="NCBI Taxonomy" id="1920169"/>
    <lineage>
        <taxon>Bacteria</taxon>
        <taxon>Pseudomonadati</taxon>
        <taxon>Pseudomonadota</taxon>
        <taxon>Gammaproteobacteria</taxon>
        <taxon>Lysobacterales</taxon>
        <taxon>Rhodanobacteraceae</taxon>
        <taxon>Dyella</taxon>
    </lineage>
</organism>